<dbReference type="EMBL" id="GECU01015685">
    <property type="protein sequence ID" value="JAS92021.1"/>
    <property type="molecule type" value="Transcribed_RNA"/>
</dbReference>
<gene>
    <name evidence="1" type="ORF">g.5793</name>
</gene>
<name>A0A1B6IYK8_9HEMI</name>
<protein>
    <submittedName>
        <fullName evidence="1">Uncharacterized protein</fullName>
    </submittedName>
</protein>
<evidence type="ECO:0000313" key="1">
    <source>
        <dbReference type="EMBL" id="JAS92021.1"/>
    </source>
</evidence>
<accession>A0A1B6IYK8</accession>
<proteinExistence type="predicted"/>
<reference evidence="1" key="1">
    <citation type="submission" date="2015-11" db="EMBL/GenBank/DDBJ databases">
        <title>De novo transcriptome assembly of four potential Pierce s Disease insect vectors from Arizona vineyards.</title>
        <authorList>
            <person name="Tassone E.E."/>
        </authorList>
    </citation>
    <scope>NUCLEOTIDE SEQUENCE</scope>
</reference>
<organism evidence="1">
    <name type="scientific">Homalodisca liturata</name>
    <dbReference type="NCBI Taxonomy" id="320908"/>
    <lineage>
        <taxon>Eukaryota</taxon>
        <taxon>Metazoa</taxon>
        <taxon>Ecdysozoa</taxon>
        <taxon>Arthropoda</taxon>
        <taxon>Hexapoda</taxon>
        <taxon>Insecta</taxon>
        <taxon>Pterygota</taxon>
        <taxon>Neoptera</taxon>
        <taxon>Paraneoptera</taxon>
        <taxon>Hemiptera</taxon>
        <taxon>Auchenorrhyncha</taxon>
        <taxon>Membracoidea</taxon>
        <taxon>Cicadellidae</taxon>
        <taxon>Cicadellinae</taxon>
        <taxon>Proconiini</taxon>
        <taxon>Homalodisca</taxon>
    </lineage>
</organism>
<feature type="non-terminal residue" evidence="1">
    <location>
        <position position="1"/>
    </location>
</feature>
<sequence length="197" mass="22580">LKLRKKCPPSRIYSNRNKYRPNSQISVSLQMAKSRVLSLKQNETPDFYPSKAQEKMLTNILPVPALPGEQKENGKMQKTQTLQSTMPREPPVNAKPRGKDVSIEEFYTNNIDFYMELMTKNHSDRLNTDNIDTDTSSTPVVLDDLPISRQQILVQADVHHHESFLEDLQTNQPLSSSKSINFLGFPQKKTERVKPIN</sequence>
<dbReference type="AlphaFoldDB" id="A0A1B6IYK8"/>